<dbReference type="AlphaFoldDB" id="A0A6G7VJT0"/>
<dbReference type="KEGG" id="mon:G8E03_05970"/>
<dbReference type="SUPFAM" id="SSF51556">
    <property type="entry name" value="Metallo-dependent hydrolases"/>
    <property type="match status" value="1"/>
</dbReference>
<dbReference type="EMBL" id="CP049811">
    <property type="protein sequence ID" value="QIK40353.1"/>
    <property type="molecule type" value="Genomic_DNA"/>
</dbReference>
<dbReference type="PANTHER" id="PTHR10443">
    <property type="entry name" value="MICROSOMAL DIPEPTIDASE"/>
    <property type="match status" value="1"/>
</dbReference>
<evidence type="ECO:0000313" key="2">
    <source>
        <dbReference type="Proteomes" id="UP000500791"/>
    </source>
</evidence>
<proteinExistence type="predicted"/>
<accession>A0A6G7VJT0</accession>
<reference evidence="1 2" key="1">
    <citation type="submission" date="2020-03" db="EMBL/GenBank/DDBJ databases">
        <title>Complete genome sequence of Monaibacterium sp. ALG8 with diverse plasmids.</title>
        <authorList>
            <person name="Sun C."/>
        </authorList>
    </citation>
    <scope>NUCLEOTIDE SEQUENCE [LARGE SCALE GENOMIC DNA]</scope>
    <source>
        <strain evidence="1 2">ALG8</strain>
    </source>
</reference>
<name>A0A6G7VJT0_9RHOB</name>
<dbReference type="InterPro" id="IPR008257">
    <property type="entry name" value="Pept_M19"/>
</dbReference>
<dbReference type="Proteomes" id="UP000500791">
    <property type="component" value="Chromosome"/>
</dbReference>
<dbReference type="GO" id="GO:0006508">
    <property type="term" value="P:proteolysis"/>
    <property type="evidence" value="ECO:0007669"/>
    <property type="project" value="InterPro"/>
</dbReference>
<gene>
    <name evidence="1" type="ORF">G8E03_05970</name>
</gene>
<keyword evidence="1" id="KW-0378">Hydrolase</keyword>
<sequence length="390" mass="41858">MLRKLAYTLLALALLAVAGFFIFAPGLTENAQNRVAEHEGWPVSAEAQRLHDSLTIADWHADSLLWDRDLAERSERGHVDLPRLAEGNVAVQVFTTVTKSPAGQNYEANATDARDNITLLSFGQLRPVRTWTSLLERGLDQANRLQETADAHPDMLRFVRTAADLDAALAERGEGHQPIAGILGAEGAHVLEGDLANLDTIYDVGFRLVGLMHFFDNELGGSLHGSRGAGLTDFGGRVVAGLQDRGMIVDLAHASPQMAEDVLDIMRRPVIVSHTGIFSHCETVRNFPDELMQRIADEGGLIGIGFWEDVTCDATPAGIAAAIMAAIEVVGVDHVSLGSDYDGAVETTFDVSELAAVTHALIEAGLSDQDIAAVMGGNTIRFLRANLPQG</sequence>
<dbReference type="InterPro" id="IPR032466">
    <property type="entry name" value="Metal_Hydrolase"/>
</dbReference>
<protein>
    <submittedName>
        <fullName evidence="1">Amidohydrolase family protein</fullName>
    </submittedName>
</protein>
<organism evidence="1 2">
    <name type="scientific">Pontivivens nitratireducens</name>
    <dbReference type="NCBI Taxonomy" id="2758038"/>
    <lineage>
        <taxon>Bacteria</taxon>
        <taxon>Pseudomonadati</taxon>
        <taxon>Pseudomonadota</taxon>
        <taxon>Alphaproteobacteria</taxon>
        <taxon>Rhodobacterales</taxon>
        <taxon>Paracoccaceae</taxon>
        <taxon>Pontivivens</taxon>
    </lineage>
</organism>
<dbReference type="GO" id="GO:0070573">
    <property type="term" value="F:metallodipeptidase activity"/>
    <property type="evidence" value="ECO:0007669"/>
    <property type="project" value="InterPro"/>
</dbReference>
<dbReference type="Gene3D" id="3.20.20.140">
    <property type="entry name" value="Metal-dependent hydrolases"/>
    <property type="match status" value="1"/>
</dbReference>
<dbReference type="PANTHER" id="PTHR10443:SF12">
    <property type="entry name" value="DIPEPTIDASE"/>
    <property type="match status" value="1"/>
</dbReference>
<evidence type="ECO:0000313" key="1">
    <source>
        <dbReference type="EMBL" id="QIK40353.1"/>
    </source>
</evidence>
<keyword evidence="2" id="KW-1185">Reference proteome</keyword>
<dbReference type="RefSeq" id="WP_166189727.1">
    <property type="nucleotide sequence ID" value="NZ_CP049811.1"/>
</dbReference>
<dbReference type="PROSITE" id="PS51365">
    <property type="entry name" value="RENAL_DIPEPTIDASE_2"/>
    <property type="match status" value="1"/>
</dbReference>
<dbReference type="Pfam" id="PF01244">
    <property type="entry name" value="Peptidase_M19"/>
    <property type="match status" value="1"/>
</dbReference>